<keyword evidence="1" id="KW-0732">Signal</keyword>
<evidence type="ECO:0000313" key="3">
    <source>
        <dbReference type="Proteomes" id="UP000005384"/>
    </source>
</evidence>
<dbReference type="HOGENOM" id="CLU_103710_0_0_9"/>
<evidence type="ECO:0000256" key="1">
    <source>
        <dbReference type="SAM" id="SignalP"/>
    </source>
</evidence>
<accession>G5INC2</accession>
<organism evidence="2 3">
    <name type="scientific">Hungatella hathewayi WAL-18680</name>
    <dbReference type="NCBI Taxonomy" id="742737"/>
    <lineage>
        <taxon>Bacteria</taxon>
        <taxon>Bacillati</taxon>
        <taxon>Bacillota</taxon>
        <taxon>Clostridia</taxon>
        <taxon>Lachnospirales</taxon>
        <taxon>Lachnospiraceae</taxon>
        <taxon>Hungatella</taxon>
    </lineage>
</organism>
<feature type="chain" id="PRO_5003478963" description="WxL domain-containing protein" evidence="1">
    <location>
        <begin position="28"/>
        <end position="216"/>
    </location>
</feature>
<keyword evidence="3" id="KW-1185">Reference proteome</keyword>
<feature type="signal peptide" evidence="1">
    <location>
        <begin position="1"/>
        <end position="27"/>
    </location>
</feature>
<gene>
    <name evidence="2" type="ORF">HMPREF9473_05000</name>
</gene>
<evidence type="ECO:0000313" key="2">
    <source>
        <dbReference type="EMBL" id="EHI57093.1"/>
    </source>
</evidence>
<dbReference type="RefSeq" id="WP_006782988.1">
    <property type="nucleotide sequence ID" value="NZ_CP040506.1"/>
</dbReference>
<sequence length="216" mass="22409">MKKNRKQMAAAALAIGLAVAGTTGAYGAPDAATAEVITEEKTGANAVETTLNGRINATTLSVSIPLTAAFDIDPTKFDGTSPNANVQVGDNQSSGYKIVNNSAVPVYVYVSGVSVPTSGVSLVDNVDALASNKALMLAISEKESAASSDITDTSFWLKTTMSGNYYMDKNRDNKGKLDANGGTMNLKIYGMTKQGWSASDTFSIKPSFTVAVTAPS</sequence>
<proteinExistence type="predicted"/>
<dbReference type="EMBL" id="ADLN01000127">
    <property type="protein sequence ID" value="EHI57093.1"/>
    <property type="molecule type" value="Genomic_DNA"/>
</dbReference>
<evidence type="ECO:0008006" key="4">
    <source>
        <dbReference type="Google" id="ProtNLM"/>
    </source>
</evidence>
<reference evidence="2 3" key="1">
    <citation type="submission" date="2011-08" db="EMBL/GenBank/DDBJ databases">
        <title>The Genome Sequence of Clostridium hathewayi WAL-18680.</title>
        <authorList>
            <consortium name="The Broad Institute Genome Sequencing Platform"/>
            <person name="Earl A."/>
            <person name="Ward D."/>
            <person name="Feldgarden M."/>
            <person name="Gevers D."/>
            <person name="Finegold S.M."/>
            <person name="Summanen P.H."/>
            <person name="Molitoris D.R."/>
            <person name="Song M."/>
            <person name="Daigneault M."/>
            <person name="Allen-Vercoe E."/>
            <person name="Young S.K."/>
            <person name="Zeng Q."/>
            <person name="Gargeya S."/>
            <person name="Fitzgerald M."/>
            <person name="Haas B."/>
            <person name="Abouelleil A."/>
            <person name="Alvarado L."/>
            <person name="Arachchi H.M."/>
            <person name="Berlin A."/>
            <person name="Brown A."/>
            <person name="Chapman S.B."/>
            <person name="Chen Z."/>
            <person name="Dunbar C."/>
            <person name="Freedman E."/>
            <person name="Gearin G."/>
            <person name="Gellesch M."/>
            <person name="Goldberg J."/>
            <person name="Griggs A."/>
            <person name="Gujja S."/>
            <person name="Heiman D."/>
            <person name="Howarth C."/>
            <person name="Larson L."/>
            <person name="Lui A."/>
            <person name="MacDonald P.J.P."/>
            <person name="Montmayeur A."/>
            <person name="Murphy C."/>
            <person name="Neiman D."/>
            <person name="Pearson M."/>
            <person name="Priest M."/>
            <person name="Roberts A."/>
            <person name="Saif S."/>
            <person name="Shea T."/>
            <person name="Shenoy N."/>
            <person name="Sisk P."/>
            <person name="Stolte C."/>
            <person name="Sykes S."/>
            <person name="Wortman J."/>
            <person name="Nusbaum C."/>
            <person name="Birren B."/>
        </authorList>
    </citation>
    <scope>NUCLEOTIDE SEQUENCE [LARGE SCALE GENOMIC DNA]</scope>
    <source>
        <strain evidence="2 3">WAL-18680</strain>
    </source>
</reference>
<name>G5INC2_9FIRM</name>
<dbReference type="PATRIC" id="fig|742737.3.peg.4990"/>
<comment type="caution">
    <text evidence="2">The sequence shown here is derived from an EMBL/GenBank/DDBJ whole genome shotgun (WGS) entry which is preliminary data.</text>
</comment>
<protein>
    <recommendedName>
        <fullName evidence="4">WxL domain-containing protein</fullName>
    </recommendedName>
</protein>
<dbReference type="Proteomes" id="UP000005384">
    <property type="component" value="Unassembled WGS sequence"/>
</dbReference>
<dbReference type="AlphaFoldDB" id="G5INC2"/>